<comment type="catalytic activity">
    <reaction evidence="5">
        <text>(S)-malate + NAD(+) = oxaloacetate + NADH + H(+)</text>
        <dbReference type="Rhea" id="RHEA:21432"/>
        <dbReference type="ChEBI" id="CHEBI:15378"/>
        <dbReference type="ChEBI" id="CHEBI:15589"/>
        <dbReference type="ChEBI" id="CHEBI:16452"/>
        <dbReference type="ChEBI" id="CHEBI:57540"/>
        <dbReference type="ChEBI" id="CHEBI:57945"/>
        <dbReference type="EC" id="1.1.1.37"/>
    </reaction>
</comment>
<evidence type="ECO:0000259" key="6">
    <source>
        <dbReference type="Pfam" id="PF00056"/>
    </source>
</evidence>
<dbReference type="FunFam" id="3.40.50.720:FF:000010">
    <property type="entry name" value="Malate dehydrogenase"/>
    <property type="match status" value="1"/>
</dbReference>
<dbReference type="InterPro" id="IPR001236">
    <property type="entry name" value="Lactate/malate_DH_N"/>
</dbReference>
<dbReference type="NCBIfam" id="TIGR01759">
    <property type="entry name" value="MalateDH-SF1"/>
    <property type="match status" value="1"/>
</dbReference>
<dbReference type="Gene3D" id="3.90.110.10">
    <property type="entry name" value="Lactate dehydrogenase/glycoside hydrolase, family 4, C-terminal"/>
    <property type="match status" value="1"/>
</dbReference>
<dbReference type="InParanoid" id="A0A804Q8C3"/>
<evidence type="ECO:0000259" key="7">
    <source>
        <dbReference type="Pfam" id="PF02866"/>
    </source>
</evidence>
<dbReference type="PROSITE" id="PS00068">
    <property type="entry name" value="MDH"/>
    <property type="match status" value="1"/>
</dbReference>
<dbReference type="InterPro" id="IPR010945">
    <property type="entry name" value="Malate_DH_type2"/>
</dbReference>
<dbReference type="InterPro" id="IPR015955">
    <property type="entry name" value="Lactate_DH/Glyco_Ohase_4_C"/>
</dbReference>
<comment type="similarity">
    <text evidence="1">Belongs to the LDH/MDH superfamily. MDH type 2 family.</text>
</comment>
<dbReference type="Gramene" id="Zm00001eb304640_T001">
    <property type="protein sequence ID" value="Zm00001eb304640_P001"/>
    <property type="gene ID" value="Zm00001eb304640"/>
</dbReference>
<dbReference type="FunFam" id="3.90.110.10:FF:000002">
    <property type="entry name" value="Malate dehydrogenase"/>
    <property type="match status" value="1"/>
</dbReference>
<dbReference type="GO" id="GO:0006099">
    <property type="term" value="P:tricarboxylic acid cycle"/>
    <property type="evidence" value="ECO:0000318"/>
    <property type="project" value="GO_Central"/>
</dbReference>
<name>A0A804Q8C3_MAIZE</name>
<evidence type="ECO:0000256" key="2">
    <source>
        <dbReference type="ARBA" id="ARBA00012995"/>
    </source>
</evidence>
<dbReference type="EnsemblPlants" id="Zm00001eb304640_T001">
    <property type="protein sequence ID" value="Zm00001eb304640_P001"/>
    <property type="gene ID" value="Zm00001eb304640"/>
</dbReference>
<evidence type="ECO:0000256" key="3">
    <source>
        <dbReference type="ARBA" id="ARBA00023002"/>
    </source>
</evidence>
<dbReference type="GO" id="GO:0006108">
    <property type="term" value="P:malate metabolic process"/>
    <property type="evidence" value="ECO:0000318"/>
    <property type="project" value="GO_Central"/>
</dbReference>
<keyword evidence="4" id="KW-0520">NAD</keyword>
<evidence type="ECO:0000313" key="8">
    <source>
        <dbReference type="EnsemblPlants" id="Zm00001eb304640_P001"/>
    </source>
</evidence>
<feature type="domain" description="Lactate/malate dehydrogenase N-terminal" evidence="6">
    <location>
        <begin position="269"/>
        <end position="412"/>
    </location>
</feature>
<organism evidence="8 9">
    <name type="scientific">Zea mays</name>
    <name type="common">Maize</name>
    <dbReference type="NCBI Taxonomy" id="4577"/>
    <lineage>
        <taxon>Eukaryota</taxon>
        <taxon>Viridiplantae</taxon>
        <taxon>Streptophyta</taxon>
        <taxon>Embryophyta</taxon>
        <taxon>Tracheophyta</taxon>
        <taxon>Spermatophyta</taxon>
        <taxon>Magnoliopsida</taxon>
        <taxon>Liliopsida</taxon>
        <taxon>Poales</taxon>
        <taxon>Poaceae</taxon>
        <taxon>PACMAD clade</taxon>
        <taxon>Panicoideae</taxon>
        <taxon>Andropogonodae</taxon>
        <taxon>Andropogoneae</taxon>
        <taxon>Tripsacinae</taxon>
        <taxon>Zea</taxon>
    </lineage>
</organism>
<dbReference type="InterPro" id="IPR022383">
    <property type="entry name" value="Lactate/malate_DH_C"/>
</dbReference>
<dbReference type="Pfam" id="PF00056">
    <property type="entry name" value="Ldh_1_N"/>
    <property type="match status" value="1"/>
</dbReference>
<keyword evidence="3" id="KW-0560">Oxidoreductase</keyword>
<reference evidence="9" key="1">
    <citation type="submission" date="2015-12" db="EMBL/GenBank/DDBJ databases">
        <title>Update maize B73 reference genome by single molecule sequencing technologies.</title>
        <authorList>
            <consortium name="Maize Genome Sequencing Project"/>
            <person name="Ware D."/>
        </authorList>
    </citation>
    <scope>NUCLEOTIDE SEQUENCE [LARGE SCALE GENOMIC DNA]</scope>
    <source>
        <strain evidence="9">cv. B73</strain>
    </source>
</reference>
<evidence type="ECO:0000256" key="1">
    <source>
        <dbReference type="ARBA" id="ARBA00009613"/>
    </source>
</evidence>
<evidence type="ECO:0000256" key="4">
    <source>
        <dbReference type="ARBA" id="ARBA00023027"/>
    </source>
</evidence>
<protein>
    <recommendedName>
        <fullName evidence="2">malate dehydrogenase</fullName>
        <ecNumber evidence="2">1.1.1.37</ecNumber>
    </recommendedName>
</protein>
<feature type="domain" description="Lactate/malate dehydrogenase C-terminal" evidence="7">
    <location>
        <begin position="416"/>
        <end position="548"/>
    </location>
</feature>
<dbReference type="SUPFAM" id="SSF56024">
    <property type="entry name" value="Phospholipase D/nuclease"/>
    <property type="match status" value="1"/>
</dbReference>
<dbReference type="Pfam" id="PF02866">
    <property type="entry name" value="Ldh_1_C"/>
    <property type="match status" value="1"/>
</dbReference>
<dbReference type="Proteomes" id="UP000007305">
    <property type="component" value="Chromosome 7"/>
</dbReference>
<reference evidence="8" key="3">
    <citation type="submission" date="2021-05" db="UniProtKB">
        <authorList>
            <consortium name="EnsemblPlants"/>
        </authorList>
    </citation>
    <scope>IDENTIFICATION</scope>
    <source>
        <strain evidence="8">cv. B73</strain>
    </source>
</reference>
<dbReference type="NCBIfam" id="NF003916">
    <property type="entry name" value="PRK05442.1"/>
    <property type="match status" value="1"/>
</dbReference>
<accession>A0A804Q8C3</accession>
<dbReference type="SUPFAM" id="SSF51735">
    <property type="entry name" value="NAD(P)-binding Rossmann-fold domains"/>
    <property type="match status" value="1"/>
</dbReference>
<dbReference type="GO" id="GO:0030060">
    <property type="term" value="F:L-malate dehydrogenase (NAD+) activity"/>
    <property type="evidence" value="ECO:0000318"/>
    <property type="project" value="GO_Central"/>
</dbReference>
<dbReference type="SUPFAM" id="SSF56327">
    <property type="entry name" value="LDH C-terminal domain-like"/>
    <property type="match status" value="1"/>
</dbReference>
<dbReference type="AlphaFoldDB" id="A0A804Q8C3"/>
<dbReference type="InterPro" id="IPR001252">
    <property type="entry name" value="Malate_DH_AS"/>
</dbReference>
<dbReference type="InterPro" id="IPR036291">
    <property type="entry name" value="NAD(P)-bd_dom_sf"/>
</dbReference>
<dbReference type="PANTHER" id="PTHR23382">
    <property type="entry name" value="MALATE DEHYDROGENASE"/>
    <property type="match status" value="1"/>
</dbReference>
<evidence type="ECO:0000313" key="9">
    <source>
        <dbReference type="Proteomes" id="UP000007305"/>
    </source>
</evidence>
<reference evidence="8" key="2">
    <citation type="submission" date="2019-07" db="EMBL/GenBank/DDBJ databases">
        <authorList>
            <person name="Seetharam A."/>
            <person name="Woodhouse M."/>
            <person name="Cannon E."/>
        </authorList>
    </citation>
    <scope>NUCLEOTIDE SEQUENCE [LARGE SCALE GENOMIC DNA]</scope>
    <source>
        <strain evidence="8">cv. B73</strain>
    </source>
</reference>
<dbReference type="GO" id="GO:0006107">
    <property type="term" value="P:oxaloacetate metabolic process"/>
    <property type="evidence" value="ECO:0000318"/>
    <property type="project" value="GO_Central"/>
</dbReference>
<proteinExistence type="inferred from homology"/>
<sequence length="552" mass="60450">MKQTTSSSSSLCLAGQAGTTAPAPSFLLGGIPLPLLRERRHRRGRGRGGRVPDDRAEELRIVRPRSWRRREEAKLGRPVGLLGGRGCLAGPVGRGGLHGPETPVEAARAGLVSGKDQIIDRSIQYAYVNAIRRAKNCIYIENQYFLGSSYGWKPESIKAEEIGALQLISKELSLKIISKIEAGERFTVYVVVPMWPEGVPESASVQAILDWQRRTMEMMYTDIAQALEANGIEANLNDYLTFFCLGNREVKQEGEYEPEEHPEPDTDYIWGSRGQIGYAIVAMIARGLMLGPDQPVVLHMLDLPKSADALSGVRMELIDAALPLLRGVVATSDEAEAFRGVSFAVLIGGWPRKEGMQRKDLIAKNVPIYQSQASALQQHAAPNCKVLVVANPANMNALVLKELAPSVPAKNITCLTRLDHNRALGQISEKLGVHVDDVRNAIVWGNHSSTQFPDASHATARTQHGEKTVRELIADEKWFKEEFVSVVQQRGEAVIKARKQSSSLSAASAACDHMRDWILGTPKGTWVSMGVCSDGSYGVPKGIFYSFPDPEP</sequence>
<evidence type="ECO:0000256" key="5">
    <source>
        <dbReference type="ARBA" id="ARBA00048313"/>
    </source>
</evidence>
<dbReference type="EC" id="1.1.1.37" evidence="2"/>
<keyword evidence="9" id="KW-1185">Reference proteome</keyword>
<dbReference type="Gene3D" id="3.40.50.720">
    <property type="entry name" value="NAD(P)-binding Rossmann-like Domain"/>
    <property type="match status" value="1"/>
</dbReference>
<dbReference type="Gene3D" id="3.30.870.10">
    <property type="entry name" value="Endonuclease Chain A"/>
    <property type="match status" value="1"/>
</dbReference>